<protein>
    <submittedName>
        <fullName evidence="1">Uncharacterized protein</fullName>
    </submittedName>
</protein>
<sequence length="189" mass="21307">MLIRLGQPSGLAVPLDQMKRELVVNFDDDDDRIEKLTRSETSRYEIFTRRIMVPGNFEMCFGCFARRLFLDVGPVRSVIEIAYFDEDGVEHTVSDDLWSLEPADTTASIRFGDAFVYPDLGDGDWPVRVRFSGGYDLPDASGSGDDPALAQDPADATNIMHLVKRIYDGGEIMSEADMRRMMSGRRVLR</sequence>
<reference evidence="1 2" key="1">
    <citation type="journal article" date="2015" name="Genome Announc.">
        <title>Complete genome sequence of Martelella endophytica YC6887, which has antifungal activity associated with a halophyte.</title>
        <authorList>
            <person name="Khan A."/>
            <person name="Khan H."/>
            <person name="Chung E.J."/>
            <person name="Hossain M.T."/>
            <person name="Chung Y.R."/>
        </authorList>
    </citation>
    <scope>NUCLEOTIDE SEQUENCE [LARGE SCALE GENOMIC DNA]</scope>
    <source>
        <strain evidence="1">YC6887</strain>
    </source>
</reference>
<dbReference type="STRING" id="1486262.TM49_01590"/>
<proteinExistence type="predicted"/>
<dbReference type="OrthoDB" id="8452228at2"/>
<dbReference type="EMBL" id="CP010803">
    <property type="protein sequence ID" value="AJY44668.1"/>
    <property type="molecule type" value="Genomic_DNA"/>
</dbReference>
<organism evidence="1 2">
    <name type="scientific">Martelella endophytica</name>
    <dbReference type="NCBI Taxonomy" id="1486262"/>
    <lineage>
        <taxon>Bacteria</taxon>
        <taxon>Pseudomonadati</taxon>
        <taxon>Pseudomonadota</taxon>
        <taxon>Alphaproteobacteria</taxon>
        <taxon>Hyphomicrobiales</taxon>
        <taxon>Aurantimonadaceae</taxon>
        <taxon>Martelella</taxon>
    </lineage>
</organism>
<keyword evidence="2" id="KW-1185">Reference proteome</keyword>
<evidence type="ECO:0000313" key="2">
    <source>
        <dbReference type="Proteomes" id="UP000032611"/>
    </source>
</evidence>
<dbReference type="PATRIC" id="fig|1486262.3.peg.327"/>
<dbReference type="AlphaFoldDB" id="A0A0D5LMY0"/>
<dbReference type="Proteomes" id="UP000032611">
    <property type="component" value="Chromosome"/>
</dbReference>
<dbReference type="KEGG" id="mey:TM49_01590"/>
<gene>
    <name evidence="1" type="ORF">TM49_01590</name>
</gene>
<dbReference type="HOGENOM" id="CLU_1480677_0_0_5"/>
<name>A0A0D5LMY0_MAREN</name>
<evidence type="ECO:0000313" key="1">
    <source>
        <dbReference type="EMBL" id="AJY44668.1"/>
    </source>
</evidence>
<accession>A0A0D5LMY0</accession>
<dbReference type="RefSeq" id="WP_045679247.1">
    <property type="nucleotide sequence ID" value="NZ_CP010803.1"/>
</dbReference>